<dbReference type="PANTHER" id="PTHR43711:SF1">
    <property type="entry name" value="HISTIDINE KINASE 1"/>
    <property type="match status" value="1"/>
</dbReference>
<keyword evidence="3" id="KW-0597">Phosphoprotein</keyword>
<dbReference type="InterPro" id="IPR005467">
    <property type="entry name" value="His_kinase_dom"/>
</dbReference>
<keyword evidence="4" id="KW-0808">Transferase</keyword>
<dbReference type="InterPro" id="IPR036890">
    <property type="entry name" value="HATPase_C_sf"/>
</dbReference>
<dbReference type="SMART" id="SM00388">
    <property type="entry name" value="HisKA"/>
    <property type="match status" value="1"/>
</dbReference>
<dbReference type="PROSITE" id="PS50109">
    <property type="entry name" value="HIS_KIN"/>
    <property type="match status" value="1"/>
</dbReference>
<keyword evidence="10" id="KW-0547">Nucleotide-binding</keyword>
<dbReference type="RefSeq" id="WP_317491758.1">
    <property type="nucleotide sequence ID" value="NZ_CP136051.1"/>
</dbReference>
<dbReference type="PRINTS" id="PR00344">
    <property type="entry name" value="BCTRLSENSOR"/>
</dbReference>
<sequence length="487" mass="55215">MTADKKPYLIWLPVVLVTALLSLSIFYTYYNQQVIHENHLLETEAEEIRSNVSELLWGTIHGVDIGLRGYALIPEKRFLNPLDMALADKDSLFQMVEEDLLSQNFPMASFYQFRDSLDAYIALSMRMMDNVTDGQMNTFIKELSADQGYGLWLMYEKFSVSVDDFENVIKLQAAHRSEVAINNLYLVQVALFLVLAPTMMLYVYYFRKSLKVSHELAETEAARAELVRKQNEDLEKQVEERTNALRMQMGIIQSQHEELMAVNQAKDKIFSVLSHDLRGPLNNLQNAIIGFHNKIFTPAEADMLLQKLETNFEQTNELLNNLLVWSKSQMKGISLEKDDFDLTESLTDLTKVFSESSKAKNITITNDSDGHLQVKAGREMIEMVIRNLLNNAIKFTPEGGVINIHAESKDDAAVVEISDSGVGMNYETVDAILNRGYVASTPGTNKEKGTGMGLMLVKEFIKLHHGTFEIISKQSRGTTIRFSIPKN</sequence>
<organism evidence="10 11">
    <name type="scientific">Imperialibacter roseus</name>
    <dbReference type="NCBI Taxonomy" id="1324217"/>
    <lineage>
        <taxon>Bacteria</taxon>
        <taxon>Pseudomonadati</taxon>
        <taxon>Bacteroidota</taxon>
        <taxon>Cytophagia</taxon>
        <taxon>Cytophagales</taxon>
        <taxon>Flammeovirgaceae</taxon>
        <taxon>Imperialibacter</taxon>
    </lineage>
</organism>
<evidence type="ECO:0000256" key="1">
    <source>
        <dbReference type="ARBA" id="ARBA00000085"/>
    </source>
</evidence>
<dbReference type="Pfam" id="PF02518">
    <property type="entry name" value="HATPase_c"/>
    <property type="match status" value="1"/>
</dbReference>
<keyword evidence="11" id="KW-1185">Reference proteome</keyword>
<keyword evidence="5" id="KW-0418">Kinase</keyword>
<dbReference type="Gene3D" id="1.10.287.130">
    <property type="match status" value="1"/>
</dbReference>
<dbReference type="InterPro" id="IPR050736">
    <property type="entry name" value="Sensor_HK_Regulatory"/>
</dbReference>
<keyword evidence="8" id="KW-0812">Transmembrane</keyword>
<evidence type="ECO:0000256" key="7">
    <source>
        <dbReference type="SAM" id="Coils"/>
    </source>
</evidence>
<dbReference type="InterPro" id="IPR004358">
    <property type="entry name" value="Sig_transdc_His_kin-like_C"/>
</dbReference>
<dbReference type="Proteomes" id="UP001302349">
    <property type="component" value="Chromosome"/>
</dbReference>
<dbReference type="CDD" id="cd00082">
    <property type="entry name" value="HisKA"/>
    <property type="match status" value="1"/>
</dbReference>
<keyword evidence="8" id="KW-1133">Transmembrane helix</keyword>
<dbReference type="SMART" id="SM00387">
    <property type="entry name" value="HATPase_c"/>
    <property type="match status" value="1"/>
</dbReference>
<dbReference type="EC" id="2.7.13.3" evidence="2"/>
<dbReference type="InterPro" id="IPR036097">
    <property type="entry name" value="HisK_dim/P_sf"/>
</dbReference>
<dbReference type="InterPro" id="IPR003594">
    <property type="entry name" value="HATPase_dom"/>
</dbReference>
<keyword evidence="8" id="KW-0472">Membrane</keyword>
<evidence type="ECO:0000313" key="10">
    <source>
        <dbReference type="EMBL" id="WOK09137.1"/>
    </source>
</evidence>
<keyword evidence="6" id="KW-0902">Two-component regulatory system</keyword>
<evidence type="ECO:0000256" key="5">
    <source>
        <dbReference type="ARBA" id="ARBA00022777"/>
    </source>
</evidence>
<name>A0ABZ0IVR0_9BACT</name>
<evidence type="ECO:0000313" key="11">
    <source>
        <dbReference type="Proteomes" id="UP001302349"/>
    </source>
</evidence>
<reference evidence="10 11" key="1">
    <citation type="journal article" date="2023" name="Microbiol. Resour. Announc.">
        <title>Complete Genome Sequence of Imperialibacter roseus strain P4T.</title>
        <authorList>
            <person name="Tizabi D.R."/>
            <person name="Bachvaroff T."/>
            <person name="Hill R.T."/>
        </authorList>
    </citation>
    <scope>NUCLEOTIDE SEQUENCE [LARGE SCALE GENOMIC DNA]</scope>
    <source>
        <strain evidence="10 11">P4T</strain>
    </source>
</reference>
<comment type="catalytic activity">
    <reaction evidence="1">
        <text>ATP + protein L-histidine = ADP + protein N-phospho-L-histidine.</text>
        <dbReference type="EC" id="2.7.13.3"/>
    </reaction>
</comment>
<feature type="transmembrane region" description="Helical" evidence="8">
    <location>
        <begin position="9"/>
        <end position="30"/>
    </location>
</feature>
<proteinExistence type="predicted"/>
<dbReference type="SUPFAM" id="SSF47384">
    <property type="entry name" value="Homodimeric domain of signal transducing histidine kinase"/>
    <property type="match status" value="1"/>
</dbReference>
<dbReference type="SUPFAM" id="SSF55874">
    <property type="entry name" value="ATPase domain of HSP90 chaperone/DNA topoisomerase II/histidine kinase"/>
    <property type="match status" value="1"/>
</dbReference>
<dbReference type="PANTHER" id="PTHR43711">
    <property type="entry name" value="TWO-COMPONENT HISTIDINE KINASE"/>
    <property type="match status" value="1"/>
</dbReference>
<keyword evidence="7" id="KW-0175">Coiled coil</keyword>
<keyword evidence="10" id="KW-0067">ATP-binding</keyword>
<evidence type="ECO:0000256" key="4">
    <source>
        <dbReference type="ARBA" id="ARBA00022679"/>
    </source>
</evidence>
<evidence type="ECO:0000256" key="6">
    <source>
        <dbReference type="ARBA" id="ARBA00023012"/>
    </source>
</evidence>
<feature type="coiled-coil region" evidence="7">
    <location>
        <begin position="217"/>
        <end position="244"/>
    </location>
</feature>
<dbReference type="EMBL" id="CP136051">
    <property type="protein sequence ID" value="WOK09137.1"/>
    <property type="molecule type" value="Genomic_DNA"/>
</dbReference>
<gene>
    <name evidence="10" type="ORF">RT717_10870</name>
</gene>
<evidence type="ECO:0000256" key="2">
    <source>
        <dbReference type="ARBA" id="ARBA00012438"/>
    </source>
</evidence>
<evidence type="ECO:0000256" key="3">
    <source>
        <dbReference type="ARBA" id="ARBA00022553"/>
    </source>
</evidence>
<feature type="domain" description="Histidine kinase" evidence="9">
    <location>
        <begin position="272"/>
        <end position="487"/>
    </location>
</feature>
<dbReference type="Gene3D" id="3.30.565.10">
    <property type="entry name" value="Histidine kinase-like ATPase, C-terminal domain"/>
    <property type="match status" value="1"/>
</dbReference>
<dbReference type="GO" id="GO:0005524">
    <property type="term" value="F:ATP binding"/>
    <property type="evidence" value="ECO:0007669"/>
    <property type="project" value="UniProtKB-KW"/>
</dbReference>
<protein>
    <recommendedName>
        <fullName evidence="2">histidine kinase</fullName>
        <ecNumber evidence="2">2.7.13.3</ecNumber>
    </recommendedName>
</protein>
<feature type="transmembrane region" description="Helical" evidence="8">
    <location>
        <begin position="185"/>
        <end position="205"/>
    </location>
</feature>
<evidence type="ECO:0000259" key="9">
    <source>
        <dbReference type="PROSITE" id="PS50109"/>
    </source>
</evidence>
<evidence type="ECO:0000256" key="8">
    <source>
        <dbReference type="SAM" id="Phobius"/>
    </source>
</evidence>
<accession>A0ABZ0IVR0</accession>
<dbReference type="InterPro" id="IPR003661">
    <property type="entry name" value="HisK_dim/P_dom"/>
</dbReference>